<accession>A0A8H2ZKT1</accession>
<dbReference type="OrthoDB" id="4065264at2759"/>
<gene>
    <name evidence="2" type="ORF">KABA2_14S00660</name>
</gene>
<dbReference type="EMBL" id="CAEFZW010000014">
    <property type="protein sequence ID" value="CAB4257283.1"/>
    <property type="molecule type" value="Genomic_DNA"/>
</dbReference>
<dbReference type="Proteomes" id="UP000644660">
    <property type="component" value="Unassembled WGS sequence"/>
</dbReference>
<keyword evidence="3" id="KW-1185">Reference proteome</keyword>
<reference evidence="2 3" key="1">
    <citation type="submission" date="2020-05" db="EMBL/GenBank/DDBJ databases">
        <authorList>
            <person name="Casaregola S."/>
            <person name="Devillers H."/>
            <person name="Grondin C."/>
        </authorList>
    </citation>
    <scope>NUCLEOTIDE SEQUENCE [LARGE SCALE GENOMIC DNA]</scope>
    <source>
        <strain evidence="2 3">CLIB 1767</strain>
    </source>
</reference>
<evidence type="ECO:0000313" key="3">
    <source>
        <dbReference type="Proteomes" id="UP000644660"/>
    </source>
</evidence>
<feature type="region of interest" description="Disordered" evidence="1">
    <location>
        <begin position="1"/>
        <end position="84"/>
    </location>
</feature>
<dbReference type="GeneID" id="64860398"/>
<organism evidence="2 3">
    <name type="scientific">Maudiozyma barnettii</name>
    <dbReference type="NCBI Taxonomy" id="61262"/>
    <lineage>
        <taxon>Eukaryota</taxon>
        <taxon>Fungi</taxon>
        <taxon>Dikarya</taxon>
        <taxon>Ascomycota</taxon>
        <taxon>Saccharomycotina</taxon>
        <taxon>Saccharomycetes</taxon>
        <taxon>Saccharomycetales</taxon>
        <taxon>Saccharomycetaceae</taxon>
        <taxon>Maudiozyma</taxon>
    </lineage>
</organism>
<comment type="caution">
    <text evidence="2">The sequence shown here is derived from an EMBL/GenBank/DDBJ whole genome shotgun (WGS) entry which is preliminary data.</text>
</comment>
<feature type="compositionally biased region" description="Polar residues" evidence="1">
    <location>
        <begin position="1"/>
        <end position="17"/>
    </location>
</feature>
<proteinExistence type="predicted"/>
<feature type="compositionally biased region" description="Basic and acidic residues" evidence="1">
    <location>
        <begin position="18"/>
        <end position="27"/>
    </location>
</feature>
<feature type="compositionally biased region" description="Polar residues" evidence="1">
    <location>
        <begin position="62"/>
        <end position="78"/>
    </location>
</feature>
<protein>
    <submittedName>
        <fullName evidence="2">Uncharacterized protein</fullName>
    </submittedName>
</protein>
<dbReference type="RefSeq" id="XP_041409127.1">
    <property type="nucleotide sequence ID" value="XM_041553193.1"/>
</dbReference>
<evidence type="ECO:0000256" key="1">
    <source>
        <dbReference type="SAM" id="MobiDB-lite"/>
    </source>
</evidence>
<sequence length="84" mass="9327">MSQSNNTKQTADNNNTDDIPKTVEIHRAGKTKIISLEQLRKPHAITSSPEFLKNNPIRHEQGNNNDNAGGLLQTGNHRPTSDKK</sequence>
<name>A0A8H2ZKT1_9SACH</name>
<dbReference type="AlphaFoldDB" id="A0A8H2ZKT1"/>
<evidence type="ECO:0000313" key="2">
    <source>
        <dbReference type="EMBL" id="CAB4257283.1"/>
    </source>
</evidence>